<name>A0ABD2Y2M8_9GENT</name>
<dbReference type="EMBL" id="JBJUIK010000016">
    <property type="protein sequence ID" value="KAL3500072.1"/>
    <property type="molecule type" value="Genomic_DNA"/>
</dbReference>
<evidence type="ECO:0000313" key="3">
    <source>
        <dbReference type="Proteomes" id="UP001630127"/>
    </source>
</evidence>
<gene>
    <name evidence="2" type="ORF">ACH5RR_039165</name>
</gene>
<evidence type="ECO:0000256" key="1">
    <source>
        <dbReference type="SAM" id="Phobius"/>
    </source>
</evidence>
<evidence type="ECO:0000313" key="2">
    <source>
        <dbReference type="EMBL" id="KAL3500072.1"/>
    </source>
</evidence>
<dbReference type="AlphaFoldDB" id="A0ABD2Y2M8"/>
<sequence length="126" mass="14380">MSQIKFGYSTNQGFTLLSWRIEINIYMFLCLMIAGIKAWRLLLYMPCVLELSRLFWELLLRISSTQTKPWLLNSDFNVIESLSKYSGAATQNLNEMADVSLVSSNCGLKTVAYLGSKYTWMGKQNG</sequence>
<dbReference type="InterPro" id="IPR036691">
    <property type="entry name" value="Endo/exonu/phosph_ase_sf"/>
</dbReference>
<reference evidence="2 3" key="1">
    <citation type="submission" date="2024-11" db="EMBL/GenBank/DDBJ databases">
        <title>A near-complete genome assembly of Cinchona calisaya.</title>
        <authorList>
            <person name="Lian D.C."/>
            <person name="Zhao X.W."/>
            <person name="Wei L."/>
        </authorList>
    </citation>
    <scope>NUCLEOTIDE SEQUENCE [LARGE SCALE GENOMIC DNA]</scope>
    <source>
        <tissue evidence="2">Nenye</tissue>
    </source>
</reference>
<dbReference type="Proteomes" id="UP001630127">
    <property type="component" value="Unassembled WGS sequence"/>
</dbReference>
<keyword evidence="1" id="KW-0812">Transmembrane</keyword>
<dbReference type="Gene3D" id="3.60.10.10">
    <property type="entry name" value="Endonuclease/exonuclease/phosphatase"/>
    <property type="match status" value="1"/>
</dbReference>
<protein>
    <submittedName>
        <fullName evidence="2">Uncharacterized protein</fullName>
    </submittedName>
</protein>
<feature type="transmembrane region" description="Helical" evidence="1">
    <location>
        <begin position="23"/>
        <end position="43"/>
    </location>
</feature>
<keyword evidence="3" id="KW-1185">Reference proteome</keyword>
<proteinExistence type="predicted"/>
<organism evidence="2 3">
    <name type="scientific">Cinchona calisaya</name>
    <dbReference type="NCBI Taxonomy" id="153742"/>
    <lineage>
        <taxon>Eukaryota</taxon>
        <taxon>Viridiplantae</taxon>
        <taxon>Streptophyta</taxon>
        <taxon>Embryophyta</taxon>
        <taxon>Tracheophyta</taxon>
        <taxon>Spermatophyta</taxon>
        <taxon>Magnoliopsida</taxon>
        <taxon>eudicotyledons</taxon>
        <taxon>Gunneridae</taxon>
        <taxon>Pentapetalae</taxon>
        <taxon>asterids</taxon>
        <taxon>lamiids</taxon>
        <taxon>Gentianales</taxon>
        <taxon>Rubiaceae</taxon>
        <taxon>Cinchonoideae</taxon>
        <taxon>Cinchoneae</taxon>
        <taxon>Cinchona</taxon>
    </lineage>
</organism>
<keyword evidence="1" id="KW-0472">Membrane</keyword>
<keyword evidence="1" id="KW-1133">Transmembrane helix</keyword>
<accession>A0ABD2Y2M8</accession>
<comment type="caution">
    <text evidence="2">The sequence shown here is derived from an EMBL/GenBank/DDBJ whole genome shotgun (WGS) entry which is preliminary data.</text>
</comment>